<dbReference type="SUPFAM" id="SSF47027">
    <property type="entry name" value="Acyl-CoA binding protein"/>
    <property type="match status" value="2"/>
</dbReference>
<dbReference type="Gene3D" id="1.25.40.20">
    <property type="entry name" value="Ankyrin repeat-containing domain"/>
    <property type="match status" value="1"/>
</dbReference>
<evidence type="ECO:0000256" key="4">
    <source>
        <dbReference type="PROSITE-ProRule" id="PRU00023"/>
    </source>
</evidence>
<keyword evidence="1" id="KW-0677">Repeat</keyword>
<dbReference type="InterPro" id="IPR035984">
    <property type="entry name" value="Acyl-CoA-binding_sf"/>
</dbReference>
<dbReference type="PROSITE" id="PS51228">
    <property type="entry name" value="ACB_2"/>
    <property type="match status" value="1"/>
</dbReference>
<feature type="repeat" description="ANK" evidence="4">
    <location>
        <begin position="284"/>
        <end position="316"/>
    </location>
</feature>
<evidence type="ECO:0000313" key="9">
    <source>
        <dbReference type="Proteomes" id="UP000219799"/>
    </source>
</evidence>
<dbReference type="VEuPathDB" id="PlasmoDB:PmUG01_09028300"/>
<evidence type="ECO:0000256" key="3">
    <source>
        <dbReference type="ARBA" id="ARBA00023121"/>
    </source>
</evidence>
<gene>
    <name evidence="8" type="primary">PmlGA01_090020100</name>
    <name evidence="8" type="ORF">PMLGA01_090020100</name>
</gene>
<dbReference type="InterPro" id="IPR014352">
    <property type="entry name" value="FERM/acyl-CoA-bd_prot_sf"/>
</dbReference>
<keyword evidence="3" id="KW-0446">Lipid-binding</keyword>
<feature type="domain" description="ACB" evidence="7">
    <location>
        <begin position="77"/>
        <end position="213"/>
    </location>
</feature>
<proteinExistence type="predicted"/>
<dbReference type="SUPFAM" id="SSF48403">
    <property type="entry name" value="Ankyrin repeat"/>
    <property type="match status" value="1"/>
</dbReference>
<dbReference type="PROSITE" id="PS50088">
    <property type="entry name" value="ANK_REPEAT"/>
    <property type="match status" value="2"/>
</dbReference>
<dbReference type="Proteomes" id="UP000219799">
    <property type="component" value="Chromosome 9"/>
</dbReference>
<evidence type="ECO:0000313" key="8">
    <source>
        <dbReference type="EMBL" id="SBT71292.1"/>
    </source>
</evidence>
<feature type="transmembrane region" description="Helical" evidence="6">
    <location>
        <begin position="9"/>
        <end position="27"/>
    </location>
</feature>
<dbReference type="GO" id="GO:0000062">
    <property type="term" value="F:fatty-acyl-CoA binding"/>
    <property type="evidence" value="ECO:0007669"/>
    <property type="project" value="InterPro"/>
</dbReference>
<evidence type="ECO:0000256" key="5">
    <source>
        <dbReference type="SAM" id="MobiDB-lite"/>
    </source>
</evidence>
<dbReference type="PANTHER" id="PTHR24119:SF0">
    <property type="entry name" value="ACYL-COA-BINDING DOMAIN-CONTAINING PROTEIN 6"/>
    <property type="match status" value="1"/>
</dbReference>
<dbReference type="PANTHER" id="PTHR24119">
    <property type="entry name" value="ACYL-COA-BINDING DOMAIN-CONTAINING PROTEIN 6"/>
    <property type="match status" value="1"/>
</dbReference>
<dbReference type="InterPro" id="IPR000582">
    <property type="entry name" value="Acyl-CoA-binding_protein"/>
</dbReference>
<keyword evidence="2 4" id="KW-0040">ANK repeat</keyword>
<dbReference type="InterPro" id="IPR002110">
    <property type="entry name" value="Ankyrin_rpt"/>
</dbReference>
<keyword evidence="6" id="KW-1133">Transmembrane helix</keyword>
<feature type="region of interest" description="Disordered" evidence="5">
    <location>
        <begin position="136"/>
        <end position="170"/>
    </location>
</feature>
<keyword evidence="6" id="KW-0472">Membrane</keyword>
<protein>
    <submittedName>
        <fullName evidence="8">Acyl-CoA-binding protein, putative</fullName>
    </submittedName>
</protein>
<accession>A0A1C3KCI3</accession>
<dbReference type="AlphaFoldDB" id="A0A1C3KCI3"/>
<dbReference type="PROSITE" id="PS50297">
    <property type="entry name" value="ANK_REP_REGION"/>
    <property type="match status" value="2"/>
</dbReference>
<evidence type="ECO:0000256" key="6">
    <source>
        <dbReference type="SAM" id="Phobius"/>
    </source>
</evidence>
<dbReference type="InterPro" id="IPR036770">
    <property type="entry name" value="Ankyrin_rpt-contain_sf"/>
</dbReference>
<dbReference type="Pfam" id="PF12796">
    <property type="entry name" value="Ank_2"/>
    <property type="match status" value="1"/>
</dbReference>
<dbReference type="EMBL" id="LT594497">
    <property type="protein sequence ID" value="SBT71292.1"/>
    <property type="molecule type" value="Genomic_DNA"/>
</dbReference>
<evidence type="ECO:0000256" key="2">
    <source>
        <dbReference type="ARBA" id="ARBA00023043"/>
    </source>
</evidence>
<feature type="repeat" description="ANK" evidence="4">
    <location>
        <begin position="317"/>
        <end position="349"/>
    </location>
</feature>
<dbReference type="PRINTS" id="PR01415">
    <property type="entry name" value="ANKYRIN"/>
</dbReference>
<keyword evidence="6" id="KW-0812">Transmembrane</keyword>
<organism evidence="8 9">
    <name type="scientific">Plasmodium malariae</name>
    <dbReference type="NCBI Taxonomy" id="5858"/>
    <lineage>
        <taxon>Eukaryota</taxon>
        <taxon>Sar</taxon>
        <taxon>Alveolata</taxon>
        <taxon>Apicomplexa</taxon>
        <taxon>Aconoidasida</taxon>
        <taxon>Haemosporida</taxon>
        <taxon>Plasmodiidae</taxon>
        <taxon>Plasmodium</taxon>
        <taxon>Plasmodium (Plasmodium)</taxon>
    </lineage>
</organism>
<dbReference type="SMART" id="SM00248">
    <property type="entry name" value="ANK"/>
    <property type="match status" value="2"/>
</dbReference>
<evidence type="ECO:0000256" key="1">
    <source>
        <dbReference type="ARBA" id="ARBA00022737"/>
    </source>
</evidence>
<name>A0A1C3KCI3_PLAMA</name>
<evidence type="ECO:0000259" key="7">
    <source>
        <dbReference type="PROSITE" id="PS51228"/>
    </source>
</evidence>
<feature type="compositionally biased region" description="Low complexity" evidence="5">
    <location>
        <begin position="136"/>
        <end position="145"/>
    </location>
</feature>
<reference evidence="8 9" key="1">
    <citation type="submission" date="2016-06" db="EMBL/GenBank/DDBJ databases">
        <authorList>
            <consortium name="Pathogen Informatics"/>
        </authorList>
    </citation>
    <scope>NUCLEOTIDE SEQUENCE [LARGE SCALE GENOMIC DNA]</scope>
    <source>
        <strain evidence="8">PmlGA01</strain>
    </source>
</reference>
<sequence length="361" mass="41055">MFKNINKSFLFVNVTFAMVILCLLKGYNKNTSIILNKLYGIKTWLLNVSLAIYRKYRRIDLPVIDKSIIVNVSDEELEEKFCQICNAVKMYRSKLKFEEWVYLYGLYKQIKEGDVKLINDTNEECSQWCSGSGDASGKGDSSGSDHTNGNLHGGRYHCNSGNRKGEKLEESKNGEFVKSAKMRAWKNCYGVNKKVCKFLYVEFFTKLFPNALENLNNNFTFDITKSISKMKPLKDNNYDQEDCMNNNSSNLCDIFCQGVVEENIEQIKNTLKNHPSLINKKNTSGLTALHYACDRGYLDIVKFLVDQGADIHVEDSFGDTALHIAAYSEKREIIEYLISAGADANRKNLDGMSITSILSHN</sequence>
<dbReference type="Gene3D" id="1.20.80.10">
    <property type="match status" value="1"/>
</dbReference>